<comment type="similarity">
    <text evidence="1">Belongs to the sulfotransferase 1 family.</text>
</comment>
<dbReference type="InterPro" id="IPR000863">
    <property type="entry name" value="Sulfotransferase_dom"/>
</dbReference>
<evidence type="ECO:0000259" key="3">
    <source>
        <dbReference type="Pfam" id="PF00685"/>
    </source>
</evidence>
<dbReference type="InterPro" id="IPR027417">
    <property type="entry name" value="P-loop_NTPase"/>
</dbReference>
<gene>
    <name evidence="4" type="ORF">MFFC18_26770</name>
</gene>
<dbReference type="Gene3D" id="3.40.50.300">
    <property type="entry name" value="P-loop containing nucleotide triphosphate hydrolases"/>
    <property type="match status" value="1"/>
</dbReference>
<feature type="domain" description="Sulfotransferase" evidence="3">
    <location>
        <begin position="8"/>
        <end position="265"/>
    </location>
</feature>
<dbReference type="Proteomes" id="UP000322214">
    <property type="component" value="Chromosome"/>
</dbReference>
<name>A0A5B9PJW3_9BACT</name>
<dbReference type="GO" id="GO:0008146">
    <property type="term" value="F:sulfotransferase activity"/>
    <property type="evidence" value="ECO:0007669"/>
    <property type="project" value="InterPro"/>
</dbReference>
<reference evidence="4 5" key="1">
    <citation type="submission" date="2019-08" db="EMBL/GenBank/DDBJ databases">
        <title>Deep-cultivation of Planctomycetes and their phenomic and genomic characterization uncovers novel biology.</title>
        <authorList>
            <person name="Wiegand S."/>
            <person name="Jogler M."/>
            <person name="Boedeker C."/>
            <person name="Pinto D."/>
            <person name="Vollmers J."/>
            <person name="Rivas-Marin E."/>
            <person name="Kohn T."/>
            <person name="Peeters S.H."/>
            <person name="Heuer A."/>
            <person name="Rast P."/>
            <person name="Oberbeckmann S."/>
            <person name="Bunk B."/>
            <person name="Jeske O."/>
            <person name="Meyerdierks A."/>
            <person name="Storesund J.E."/>
            <person name="Kallscheuer N."/>
            <person name="Luecker S."/>
            <person name="Lage O.M."/>
            <person name="Pohl T."/>
            <person name="Merkel B.J."/>
            <person name="Hornburger P."/>
            <person name="Mueller R.-W."/>
            <person name="Bruemmer F."/>
            <person name="Labrenz M."/>
            <person name="Spormann A.M."/>
            <person name="Op den Camp H."/>
            <person name="Overmann J."/>
            <person name="Amann R."/>
            <person name="Jetten M.S.M."/>
            <person name="Mascher T."/>
            <person name="Medema M.H."/>
            <person name="Devos D.P."/>
            <person name="Kaster A.-K."/>
            <person name="Ovreas L."/>
            <person name="Rohde M."/>
            <person name="Galperin M.Y."/>
            <person name="Jogler C."/>
        </authorList>
    </citation>
    <scope>NUCLEOTIDE SEQUENCE [LARGE SCALE GENOMIC DNA]</scope>
    <source>
        <strain evidence="4 5">FC18</strain>
    </source>
</reference>
<accession>A0A5B9PJW3</accession>
<dbReference type="KEGG" id="mff:MFFC18_26770"/>
<keyword evidence="2 4" id="KW-0808">Transferase</keyword>
<dbReference type="PANTHER" id="PTHR11783">
    <property type="entry name" value="SULFOTRANSFERASE SULT"/>
    <property type="match status" value="1"/>
</dbReference>
<dbReference type="OrthoDB" id="9804504at2"/>
<dbReference type="RefSeq" id="WP_075084267.1">
    <property type="nucleotide sequence ID" value="NZ_CP042912.1"/>
</dbReference>
<evidence type="ECO:0000313" key="4">
    <source>
        <dbReference type="EMBL" id="QEG22793.1"/>
    </source>
</evidence>
<keyword evidence="5" id="KW-1185">Reference proteome</keyword>
<dbReference type="STRING" id="980251.GCA_001642875_01466"/>
<protein>
    <submittedName>
        <fullName evidence="4">Sulfotransferase domain protein</fullName>
    </submittedName>
</protein>
<dbReference type="Pfam" id="PF00685">
    <property type="entry name" value="Sulfotransfer_1"/>
    <property type="match status" value="1"/>
</dbReference>
<proteinExistence type="inferred from homology"/>
<dbReference type="SUPFAM" id="SSF52540">
    <property type="entry name" value="P-loop containing nucleoside triphosphate hydrolases"/>
    <property type="match status" value="1"/>
</dbReference>
<evidence type="ECO:0000313" key="5">
    <source>
        <dbReference type="Proteomes" id="UP000322214"/>
    </source>
</evidence>
<evidence type="ECO:0000256" key="2">
    <source>
        <dbReference type="ARBA" id="ARBA00022679"/>
    </source>
</evidence>
<evidence type="ECO:0000256" key="1">
    <source>
        <dbReference type="ARBA" id="ARBA00005771"/>
    </source>
</evidence>
<dbReference type="AlphaFoldDB" id="A0A5B9PJW3"/>
<sequence>MVKRYFCIRGFMKSGTNWLGSLLSSHKDIDCVGEFHWQDHVMPINRAIRKLPLYRGNDELAKKLRSEFEALTKRMLESAAHPKAKLIGDRTPHTIEPIVLRGAPHVCIVRDGRDVLVSRAFHLYNRPESHRLFERFPELNAVYESFRNDPWYFKNNPEKLLCQEEMVRESSRWWREHLERDREATEKFPNLPVHVLKYEDLHADVEAERKSLFEFLGVKPTRAAKIEGHLKPGFTEERPNEFLRKGTVGDWKNYFTDDVKRWFKDEAGDELQRQEYCTGTDW</sequence>
<dbReference type="EMBL" id="CP042912">
    <property type="protein sequence ID" value="QEG22793.1"/>
    <property type="molecule type" value="Genomic_DNA"/>
</dbReference>
<organism evidence="4 5">
    <name type="scientific">Mariniblastus fucicola</name>
    <dbReference type="NCBI Taxonomy" id="980251"/>
    <lineage>
        <taxon>Bacteria</taxon>
        <taxon>Pseudomonadati</taxon>
        <taxon>Planctomycetota</taxon>
        <taxon>Planctomycetia</taxon>
        <taxon>Pirellulales</taxon>
        <taxon>Pirellulaceae</taxon>
        <taxon>Mariniblastus</taxon>
    </lineage>
</organism>